<proteinExistence type="predicted"/>
<dbReference type="Pfam" id="PF20087">
    <property type="entry name" value="DUF6479"/>
    <property type="match status" value="1"/>
</dbReference>
<keyword evidence="2" id="KW-1133">Transmembrane helix</keyword>
<evidence type="ECO:0000313" key="4">
    <source>
        <dbReference type="Proteomes" id="UP001344658"/>
    </source>
</evidence>
<protein>
    <submittedName>
        <fullName evidence="3">DUF6479 family protein</fullName>
    </submittedName>
</protein>
<evidence type="ECO:0000256" key="1">
    <source>
        <dbReference type="SAM" id="MobiDB-lite"/>
    </source>
</evidence>
<organism evidence="3 4">
    <name type="scientific">Actinacidiphila polyblastidii</name>
    <dbReference type="NCBI Taxonomy" id="3110430"/>
    <lineage>
        <taxon>Bacteria</taxon>
        <taxon>Bacillati</taxon>
        <taxon>Actinomycetota</taxon>
        <taxon>Actinomycetes</taxon>
        <taxon>Kitasatosporales</taxon>
        <taxon>Streptomycetaceae</taxon>
        <taxon>Actinacidiphila</taxon>
    </lineage>
</organism>
<evidence type="ECO:0000313" key="3">
    <source>
        <dbReference type="EMBL" id="MEE4544084.1"/>
    </source>
</evidence>
<dbReference type="InterPro" id="IPR045513">
    <property type="entry name" value="DUF6479"/>
</dbReference>
<feature type="compositionally biased region" description="Polar residues" evidence="1">
    <location>
        <begin position="57"/>
        <end position="67"/>
    </location>
</feature>
<reference evidence="3 4" key="1">
    <citation type="submission" date="2023-12" db="EMBL/GenBank/DDBJ databases">
        <title>Streptomyces sp. V4-01.</title>
        <authorList>
            <person name="Somphong A."/>
            <person name="Phongsopitanun W."/>
        </authorList>
    </citation>
    <scope>NUCLEOTIDE SEQUENCE [LARGE SCALE GENOMIC DNA]</scope>
    <source>
        <strain evidence="3 4">V4-01</strain>
    </source>
</reference>
<gene>
    <name evidence="3" type="ORF">V2S66_19160</name>
</gene>
<keyword evidence="2" id="KW-0472">Membrane</keyword>
<sequence>MTTSHLAAGPGSSTLLLLFAAVIVAAVLLGGFWYGSRRTRSRRSPGPPPVVNPAESGETQRGRTWQTIDDDPDQGAPTENHHRKS</sequence>
<feature type="region of interest" description="Disordered" evidence="1">
    <location>
        <begin position="37"/>
        <end position="85"/>
    </location>
</feature>
<feature type="transmembrane region" description="Helical" evidence="2">
    <location>
        <begin position="15"/>
        <end position="34"/>
    </location>
</feature>
<evidence type="ECO:0000256" key="2">
    <source>
        <dbReference type="SAM" id="Phobius"/>
    </source>
</evidence>
<keyword evidence="4" id="KW-1185">Reference proteome</keyword>
<dbReference type="Proteomes" id="UP001344658">
    <property type="component" value="Unassembled WGS sequence"/>
</dbReference>
<accession>A0ABU7PFM2</accession>
<name>A0ABU7PFM2_9ACTN</name>
<dbReference type="RefSeq" id="WP_330797046.1">
    <property type="nucleotide sequence ID" value="NZ_JAZEWV010000014.1"/>
</dbReference>
<keyword evidence="2" id="KW-0812">Transmembrane</keyword>
<dbReference type="EMBL" id="JAZEWV010000014">
    <property type="protein sequence ID" value="MEE4544084.1"/>
    <property type="molecule type" value="Genomic_DNA"/>
</dbReference>
<comment type="caution">
    <text evidence="3">The sequence shown here is derived from an EMBL/GenBank/DDBJ whole genome shotgun (WGS) entry which is preliminary data.</text>
</comment>